<evidence type="ECO:0000259" key="1">
    <source>
        <dbReference type="Pfam" id="PF04937"/>
    </source>
</evidence>
<comment type="caution">
    <text evidence="3">The sequence shown here is derived from an EMBL/GenBank/DDBJ whole genome shotgun (WGS) entry which is preliminary data.</text>
</comment>
<dbReference type="EMBL" id="WHWC01000008">
    <property type="protein sequence ID" value="KAG8377696.1"/>
    <property type="molecule type" value="Genomic_DNA"/>
</dbReference>
<evidence type="ECO:0000259" key="2">
    <source>
        <dbReference type="Pfam" id="PF05699"/>
    </source>
</evidence>
<evidence type="ECO:0008006" key="5">
    <source>
        <dbReference type="Google" id="ProtNLM"/>
    </source>
</evidence>
<dbReference type="AlphaFoldDB" id="A0AAV6X3J0"/>
<accession>A0AAV6X3J0</accession>
<proteinExistence type="predicted"/>
<gene>
    <name evidence="3" type="ORF">BUALT_Bualt08G0059600</name>
</gene>
<dbReference type="Pfam" id="PF05699">
    <property type="entry name" value="Dimer_Tnp_hAT"/>
    <property type="match status" value="1"/>
</dbReference>
<feature type="domain" description="HAT C-terminal dimerisation" evidence="2">
    <location>
        <begin position="531"/>
        <end position="597"/>
    </location>
</feature>
<dbReference type="PANTHER" id="PTHR32166:SF81">
    <property type="entry name" value="OS06G0658400 PROTEIN"/>
    <property type="match status" value="1"/>
</dbReference>
<dbReference type="InterPro" id="IPR007021">
    <property type="entry name" value="DUF659"/>
</dbReference>
<name>A0AAV6X3J0_9LAMI</name>
<organism evidence="3 4">
    <name type="scientific">Buddleja alternifolia</name>
    <dbReference type="NCBI Taxonomy" id="168488"/>
    <lineage>
        <taxon>Eukaryota</taxon>
        <taxon>Viridiplantae</taxon>
        <taxon>Streptophyta</taxon>
        <taxon>Embryophyta</taxon>
        <taxon>Tracheophyta</taxon>
        <taxon>Spermatophyta</taxon>
        <taxon>Magnoliopsida</taxon>
        <taxon>eudicotyledons</taxon>
        <taxon>Gunneridae</taxon>
        <taxon>Pentapetalae</taxon>
        <taxon>asterids</taxon>
        <taxon>lamiids</taxon>
        <taxon>Lamiales</taxon>
        <taxon>Scrophulariaceae</taxon>
        <taxon>Buddlejeae</taxon>
        <taxon>Buddleja</taxon>
    </lineage>
</organism>
<evidence type="ECO:0000313" key="3">
    <source>
        <dbReference type="EMBL" id="KAG8377696.1"/>
    </source>
</evidence>
<dbReference type="InterPro" id="IPR012337">
    <property type="entry name" value="RNaseH-like_sf"/>
</dbReference>
<sequence length="668" mass="76135">MNSVGDTSSSDGRAPDNWPLWQFVTKLGKSSEGGGNQNFTCNFCNVTYKGSYSRVKAHLLKLVGSGIKSCPKITVGKIIEMSKLEGEAIERRECSSKIKMVPLPRSMSSSSQSSFSMSASNPYLFKKDGHEPKKRKGAGDNPIENAFNLQMREELDGEIARMFYSSGLPFNLARNPHYVRAFTLAANSNITGYVPPGYNALRTKLLTKERTNLEGQLVHTKDTWRTKEVSLVCDGWTDPQRRPLINFMAINENGSMFIRAVNCQGEFKDKWFISNLIKEVIIQVGVTNVVQVVTDNAPVCRAAGLLVEEAYPHIFWTPCVVHTLNLALKNICAAKNTEVNEVTYVECHWITQIIATATMIKNFINNHSMRLSMFNEFSKLKLLSIAETRFASSIIMLKRFKKVKQQLQSMVISERWTTYRDDDFAKARLVKDKLLDDIWWDQIDYIIGFSDPIYEMLRVCDKDTPCLHLVFGMWDTMISKVRASIYKHENKRDFEESSFWNVVRKILEDRWNKSNTPLHCLAHSLNPRWVTDPVEWWVNHGSTAPHLQSISVKLFGQVSSSSCCERNWSTYSFIHSTKRNQITPQRAEDLVYVHSNLRLLSRQTPQYKQGDTKMWDVGGDDFETFDDVGILGIASLSIDEPELESDIFVDEVNEEPCGDRDDPSDLVI</sequence>
<dbReference type="GO" id="GO:0046983">
    <property type="term" value="F:protein dimerization activity"/>
    <property type="evidence" value="ECO:0007669"/>
    <property type="project" value="InterPro"/>
</dbReference>
<dbReference type="Proteomes" id="UP000826271">
    <property type="component" value="Unassembled WGS sequence"/>
</dbReference>
<evidence type="ECO:0000313" key="4">
    <source>
        <dbReference type="Proteomes" id="UP000826271"/>
    </source>
</evidence>
<dbReference type="Pfam" id="PF04937">
    <property type="entry name" value="DUF659"/>
    <property type="match status" value="1"/>
</dbReference>
<protein>
    <recommendedName>
        <fullName evidence="5">BED-type domain-containing protein</fullName>
    </recommendedName>
</protein>
<reference evidence="3" key="1">
    <citation type="submission" date="2019-10" db="EMBL/GenBank/DDBJ databases">
        <authorList>
            <person name="Zhang R."/>
            <person name="Pan Y."/>
            <person name="Wang J."/>
            <person name="Ma R."/>
            <person name="Yu S."/>
        </authorList>
    </citation>
    <scope>NUCLEOTIDE SEQUENCE</scope>
    <source>
        <strain evidence="3">LA-IB0</strain>
        <tissue evidence="3">Leaf</tissue>
    </source>
</reference>
<dbReference type="PANTHER" id="PTHR32166">
    <property type="entry name" value="OSJNBA0013A04.12 PROTEIN"/>
    <property type="match status" value="1"/>
</dbReference>
<feature type="domain" description="DUF659" evidence="1">
    <location>
        <begin position="196"/>
        <end position="360"/>
    </location>
</feature>
<dbReference type="SUPFAM" id="SSF53098">
    <property type="entry name" value="Ribonuclease H-like"/>
    <property type="match status" value="1"/>
</dbReference>
<keyword evidence="4" id="KW-1185">Reference proteome</keyword>
<dbReference type="InterPro" id="IPR008906">
    <property type="entry name" value="HATC_C_dom"/>
</dbReference>